<evidence type="ECO:0000313" key="2">
    <source>
        <dbReference type="Proteomes" id="UP000711407"/>
    </source>
</evidence>
<reference evidence="1" key="1">
    <citation type="journal article" date="2021" name="PeerJ">
        <title>Extensive microbial diversity within the chicken gut microbiome revealed by metagenomics and culture.</title>
        <authorList>
            <person name="Gilroy R."/>
            <person name="Ravi A."/>
            <person name="Getino M."/>
            <person name="Pursley I."/>
            <person name="Horton D.L."/>
            <person name="Alikhan N.F."/>
            <person name="Baker D."/>
            <person name="Gharbi K."/>
            <person name="Hall N."/>
            <person name="Watson M."/>
            <person name="Adriaenssens E.M."/>
            <person name="Foster-Nyarko E."/>
            <person name="Jarju S."/>
            <person name="Secka A."/>
            <person name="Antonio M."/>
            <person name="Oren A."/>
            <person name="Chaudhuri R.R."/>
            <person name="La Ragione R."/>
            <person name="Hildebrand F."/>
            <person name="Pallen M.J."/>
        </authorList>
    </citation>
    <scope>NUCLEOTIDE SEQUENCE</scope>
    <source>
        <strain evidence="1">4100</strain>
    </source>
</reference>
<reference evidence="1" key="2">
    <citation type="submission" date="2021-09" db="EMBL/GenBank/DDBJ databases">
        <authorList>
            <person name="Gilroy R."/>
        </authorList>
    </citation>
    <scope>NUCLEOTIDE SEQUENCE</scope>
    <source>
        <strain evidence="1">4100</strain>
    </source>
</reference>
<protein>
    <submittedName>
        <fullName evidence="1">Uncharacterized protein</fullName>
    </submittedName>
</protein>
<proteinExistence type="predicted"/>
<name>A0A4Q0U9I8_9BACT</name>
<accession>A0A4Q0U9I8</accession>
<comment type="caution">
    <text evidence="1">The sequence shown here is derived from an EMBL/GenBank/DDBJ whole genome shotgun (WGS) entry which is preliminary data.</text>
</comment>
<gene>
    <name evidence="1" type="ORF">K8V47_03000</name>
</gene>
<sequence>MKKFFISVALATVALFSAPIAQASIPVACESVTTQDAARQAVLIIIIETPQEEVVIIVVV</sequence>
<dbReference type="EMBL" id="DYXT01000019">
    <property type="protein sequence ID" value="HJE38716.1"/>
    <property type="molecule type" value="Genomic_DNA"/>
</dbReference>
<evidence type="ECO:0000313" key="1">
    <source>
        <dbReference type="EMBL" id="HJE38716.1"/>
    </source>
</evidence>
<dbReference type="Proteomes" id="UP000711407">
    <property type="component" value="Unassembled WGS sequence"/>
</dbReference>
<dbReference type="AlphaFoldDB" id="A0A4Q0U9I8"/>
<organism evidence="1 2">
    <name type="scientific">Candidatus Amulumruptor caecigallinarius</name>
    <dbReference type="NCBI Taxonomy" id="2109911"/>
    <lineage>
        <taxon>Bacteria</taxon>
        <taxon>Pseudomonadati</taxon>
        <taxon>Bacteroidota</taxon>
        <taxon>Bacteroidia</taxon>
        <taxon>Bacteroidales</taxon>
        <taxon>Muribaculaceae</taxon>
        <taxon>Candidatus Amulumruptor</taxon>
    </lineage>
</organism>